<evidence type="ECO:0000259" key="6">
    <source>
        <dbReference type="PROSITE" id="PS51387"/>
    </source>
</evidence>
<dbReference type="Proteomes" id="UP001365542">
    <property type="component" value="Unassembled WGS sequence"/>
</dbReference>
<dbReference type="InterPro" id="IPR016166">
    <property type="entry name" value="FAD-bd_PCMH"/>
</dbReference>
<comment type="similarity">
    <text evidence="1">Belongs to the oxygen-dependent FAD-linked oxidoreductase family.</text>
</comment>
<keyword evidence="8" id="KW-1185">Reference proteome</keyword>
<evidence type="ECO:0000256" key="3">
    <source>
        <dbReference type="ARBA" id="ARBA00022827"/>
    </source>
</evidence>
<dbReference type="Gene3D" id="3.30.465.10">
    <property type="match status" value="1"/>
</dbReference>
<dbReference type="PROSITE" id="PS51387">
    <property type="entry name" value="FAD_PCMH"/>
    <property type="match status" value="1"/>
</dbReference>
<keyword evidence="3" id="KW-0274">FAD</keyword>
<evidence type="ECO:0000256" key="4">
    <source>
        <dbReference type="ARBA" id="ARBA00023002"/>
    </source>
</evidence>
<dbReference type="Pfam" id="PF01565">
    <property type="entry name" value="FAD_binding_4"/>
    <property type="match status" value="1"/>
</dbReference>
<protein>
    <recommendedName>
        <fullName evidence="6">FAD-binding PCMH-type domain-containing protein</fullName>
    </recommendedName>
</protein>
<keyword evidence="2" id="KW-0285">Flavoprotein</keyword>
<dbReference type="InterPro" id="IPR016169">
    <property type="entry name" value="FAD-bd_PCMH_sub2"/>
</dbReference>
<evidence type="ECO:0000313" key="7">
    <source>
        <dbReference type="EMBL" id="KAK6544637.1"/>
    </source>
</evidence>
<proteinExistence type="inferred from homology"/>
<evidence type="ECO:0000256" key="5">
    <source>
        <dbReference type="SAM" id="SignalP"/>
    </source>
</evidence>
<feature type="signal peptide" evidence="5">
    <location>
        <begin position="1"/>
        <end position="25"/>
    </location>
</feature>
<evidence type="ECO:0000256" key="2">
    <source>
        <dbReference type="ARBA" id="ARBA00022630"/>
    </source>
</evidence>
<dbReference type="GO" id="GO:0016491">
    <property type="term" value="F:oxidoreductase activity"/>
    <property type="evidence" value="ECO:0007669"/>
    <property type="project" value="UniProtKB-KW"/>
</dbReference>
<dbReference type="SUPFAM" id="SSF56176">
    <property type="entry name" value="FAD-binding/transporter-associated domain-like"/>
    <property type="match status" value="1"/>
</dbReference>
<dbReference type="GO" id="GO:0071949">
    <property type="term" value="F:FAD binding"/>
    <property type="evidence" value="ECO:0007669"/>
    <property type="project" value="InterPro"/>
</dbReference>
<organism evidence="7 8">
    <name type="scientific">Orbilia ellipsospora</name>
    <dbReference type="NCBI Taxonomy" id="2528407"/>
    <lineage>
        <taxon>Eukaryota</taxon>
        <taxon>Fungi</taxon>
        <taxon>Dikarya</taxon>
        <taxon>Ascomycota</taxon>
        <taxon>Pezizomycotina</taxon>
        <taxon>Orbiliomycetes</taxon>
        <taxon>Orbiliales</taxon>
        <taxon>Orbiliaceae</taxon>
        <taxon>Orbilia</taxon>
    </lineage>
</organism>
<keyword evidence="4" id="KW-0560">Oxidoreductase</keyword>
<evidence type="ECO:0000313" key="8">
    <source>
        <dbReference type="Proteomes" id="UP001365542"/>
    </source>
</evidence>
<dbReference type="AlphaFoldDB" id="A0AAV9XRA4"/>
<feature type="domain" description="FAD-binding PCMH-type" evidence="6">
    <location>
        <begin position="65"/>
        <end position="236"/>
    </location>
</feature>
<dbReference type="PANTHER" id="PTHR42973:SF54">
    <property type="entry name" value="FAD-BINDING PCMH-TYPE DOMAIN-CONTAINING PROTEIN"/>
    <property type="match status" value="1"/>
</dbReference>
<name>A0AAV9XRA4_9PEZI</name>
<dbReference type="PANTHER" id="PTHR42973">
    <property type="entry name" value="BINDING OXIDOREDUCTASE, PUTATIVE (AFU_ORTHOLOGUE AFUA_1G17690)-RELATED"/>
    <property type="match status" value="1"/>
</dbReference>
<dbReference type="InterPro" id="IPR006094">
    <property type="entry name" value="Oxid_FAD_bind_N"/>
</dbReference>
<sequence>MQINTSVILLALAFVVAKRLPKAVAHTQPILCCDKLNALFHGQGKVVFPNSPTYNTQNTYWSTSSYETPTCIFTPASAQDVSKAVALFKQKSCIFAIRSGGHMPNLGWSSTSNGVLVSLSGLTSLHYNAHRNLVQIGTGNRWNNVYTYLDPYNVTALGARDSSVGVGGSILGGAISFLSNKHGWATDNVVDFEIVLADGRIVHANQGQNADLLRALRGGSSNFGIVTSITAKTYSLSTITSGVMLYPSSSTNLYLQALYNYAVNGQDSNPNFHIISIFSKSPGQGVGVIGVPFWAGEPVSLSNAPPVMRPFTDGSVPWNAQFMSNLTGMAGITTALIAPLGNATRSQWHVCSIIANLQLFKDIVNIWKTTIAPYENTIPGISNSIAFQPIGHEFIDAAQTNGGNSFGITAPLVIVSSNPYWINAADDETMYALLAKLFAKIKVAAIRANKYVPFEYLNYGGINQDPIASYGRQSVQRLANSKRKYDPDNVFGKLVQGGFKVPGF</sequence>
<feature type="chain" id="PRO_5043395974" description="FAD-binding PCMH-type domain-containing protein" evidence="5">
    <location>
        <begin position="26"/>
        <end position="504"/>
    </location>
</feature>
<dbReference type="EMBL" id="JAVHJO010000001">
    <property type="protein sequence ID" value="KAK6544637.1"/>
    <property type="molecule type" value="Genomic_DNA"/>
</dbReference>
<comment type="caution">
    <text evidence="7">The sequence shown here is derived from an EMBL/GenBank/DDBJ whole genome shotgun (WGS) entry which is preliminary data.</text>
</comment>
<evidence type="ECO:0000256" key="1">
    <source>
        <dbReference type="ARBA" id="ARBA00005466"/>
    </source>
</evidence>
<gene>
    <name evidence="7" type="ORF">TWF694_001326</name>
</gene>
<dbReference type="InterPro" id="IPR036318">
    <property type="entry name" value="FAD-bd_PCMH-like_sf"/>
</dbReference>
<accession>A0AAV9XRA4</accession>
<dbReference type="InterPro" id="IPR050416">
    <property type="entry name" value="FAD-linked_Oxidoreductase"/>
</dbReference>
<keyword evidence="5" id="KW-0732">Signal</keyword>
<reference evidence="7 8" key="1">
    <citation type="submission" date="2019-10" db="EMBL/GenBank/DDBJ databases">
        <authorList>
            <person name="Palmer J.M."/>
        </authorList>
    </citation>
    <scope>NUCLEOTIDE SEQUENCE [LARGE SCALE GENOMIC DNA]</scope>
    <source>
        <strain evidence="7 8">TWF694</strain>
    </source>
</reference>